<dbReference type="Proteomes" id="UP000051184">
    <property type="component" value="Unassembled WGS sequence"/>
</dbReference>
<gene>
    <name evidence="3" type="ORF">TA5114_00070</name>
</gene>
<feature type="compositionally biased region" description="Basic and acidic residues" evidence="1">
    <location>
        <begin position="264"/>
        <end position="274"/>
    </location>
</feature>
<evidence type="ECO:0000313" key="4">
    <source>
        <dbReference type="Proteomes" id="UP000051184"/>
    </source>
</evidence>
<feature type="region of interest" description="Disordered" evidence="1">
    <location>
        <begin position="165"/>
        <end position="249"/>
    </location>
</feature>
<organism evidence="3 4">
    <name type="scientific">Cognatishimia activa</name>
    <dbReference type="NCBI Taxonomy" id="1715691"/>
    <lineage>
        <taxon>Bacteria</taxon>
        <taxon>Pseudomonadati</taxon>
        <taxon>Pseudomonadota</taxon>
        <taxon>Alphaproteobacteria</taxon>
        <taxon>Rhodobacterales</taxon>
        <taxon>Paracoccaceae</taxon>
        <taxon>Cognatishimia</taxon>
    </lineage>
</organism>
<proteinExistence type="predicted"/>
<dbReference type="STRING" id="1715691.TA5113_00102"/>
<dbReference type="EMBL" id="CYUE01000001">
    <property type="protein sequence ID" value="CUK24293.1"/>
    <property type="molecule type" value="Genomic_DNA"/>
</dbReference>
<name>A0A0P1IKZ1_9RHOB</name>
<keyword evidence="4" id="KW-1185">Reference proteome</keyword>
<dbReference type="RefSeq" id="WP_058313314.1">
    <property type="nucleotide sequence ID" value="NZ_CYTO01000002.1"/>
</dbReference>
<accession>A0A0P1IKZ1</accession>
<keyword evidence="2" id="KW-0812">Transmembrane</keyword>
<reference evidence="4" key="1">
    <citation type="submission" date="2015-09" db="EMBL/GenBank/DDBJ databases">
        <authorList>
            <person name="Rodrigo-Torres Lidia"/>
            <person name="Arahal R.David."/>
        </authorList>
    </citation>
    <scope>NUCLEOTIDE SEQUENCE [LARGE SCALE GENOMIC DNA]</scope>
    <source>
        <strain evidence="4">CECT 5114</strain>
    </source>
</reference>
<feature type="region of interest" description="Disordered" evidence="1">
    <location>
        <begin position="261"/>
        <end position="299"/>
    </location>
</feature>
<sequence length="729" mass="77110">MKPDYALSLSLDGIKFLCRVDGGWHQLGDVPLEHADLNGALSELRGLGEDHAGGDALCKIILPNDQIKYLTLDDVTGDQDAAIAEALESATPYALDELAYDFVETNGGVQIAAVARETLGEALDFATEHGFQPVSFTSIPRADQFDAEPFFGTTPNAQTLVDDANDVSPDDTPVFVVSEGPLPETTPEPAPSFASSRLIATPSTNAEESATAAKLGGATRGADVSERPKTNGPDPLDAAAEPDNPLAAQEPRFDPATLIAGLKNRPEPSSEPRARGAARSTEVDNRVAPTGPATVGKTNTHIDGLAKGIKTVQSEPTVRGKPRYLGAVLVIILLAFMAGVAIWASLSSTDGVTGFFSPSKTIDTIPLDSQTTEEFETTALPPVSNDTITDTAEIEAMDDNEGILIDPVLDAAVLTPGGDALYAATGIWDRAPSQPVSPNSETSEAIYLASFEPMQQTHDAIALPTPESFGVDTAIARQLDPVAAGVTFEFDEQGLVIATAAGALSPEGFKVFLGKPAVVPASFPVRTEVQEETEVVETPSEVSRLAAFRPKLRPTDLIEQNERATLGGSTLSEIARIRPKLRPERPEPSVQVASIDPSDIQAATDQAVLASIRPKSRPANFAATVKQQQERQASIAVPRTERVAPSIPTTASVARNATQENAINLRKVNLIGVYGASNDRRALVRLSSGRYKKVEVGDRIDGGKVAAISNSELRYVKGGRTIVLKMPRG</sequence>
<keyword evidence="2" id="KW-0472">Membrane</keyword>
<evidence type="ECO:0000256" key="1">
    <source>
        <dbReference type="SAM" id="MobiDB-lite"/>
    </source>
</evidence>
<protein>
    <submittedName>
        <fullName evidence="3">Type IV pilus biogenesis</fullName>
    </submittedName>
</protein>
<feature type="transmembrane region" description="Helical" evidence="2">
    <location>
        <begin position="324"/>
        <end position="346"/>
    </location>
</feature>
<evidence type="ECO:0000313" key="3">
    <source>
        <dbReference type="EMBL" id="CUK24293.1"/>
    </source>
</evidence>
<evidence type="ECO:0000256" key="2">
    <source>
        <dbReference type="SAM" id="Phobius"/>
    </source>
</evidence>
<dbReference type="OrthoDB" id="7870459at2"/>
<dbReference type="AlphaFoldDB" id="A0A0P1IKZ1"/>
<keyword evidence="2" id="KW-1133">Transmembrane helix</keyword>